<feature type="compositionally biased region" description="Basic and acidic residues" evidence="1">
    <location>
        <begin position="69"/>
        <end position="142"/>
    </location>
</feature>
<feature type="compositionally biased region" description="Acidic residues" evidence="1">
    <location>
        <begin position="457"/>
        <end position="468"/>
    </location>
</feature>
<feature type="compositionally biased region" description="Basic and acidic residues" evidence="1">
    <location>
        <begin position="1"/>
        <end position="32"/>
    </location>
</feature>
<protein>
    <recommendedName>
        <fullName evidence="4">Tetratricopeptide repeat-containing protein</fullName>
    </recommendedName>
</protein>
<accession>A0A1H4DWT7</accession>
<feature type="compositionally biased region" description="Basic and acidic residues" evidence="1">
    <location>
        <begin position="41"/>
        <end position="61"/>
    </location>
</feature>
<organism evidence="2 3">
    <name type="scientific">Bowdeniella nasicola</name>
    <dbReference type="NCBI Taxonomy" id="208480"/>
    <lineage>
        <taxon>Bacteria</taxon>
        <taxon>Bacillati</taxon>
        <taxon>Actinomycetota</taxon>
        <taxon>Actinomycetes</taxon>
        <taxon>Actinomycetales</taxon>
        <taxon>Actinomycetaceae</taxon>
        <taxon>Bowdeniella</taxon>
    </lineage>
</organism>
<dbReference type="EMBL" id="FNQV01000021">
    <property type="protein sequence ID" value="SEA77066.1"/>
    <property type="molecule type" value="Genomic_DNA"/>
</dbReference>
<gene>
    <name evidence="2" type="ORF">SAMN02910418_02373</name>
</gene>
<dbReference type="Proteomes" id="UP000199288">
    <property type="component" value="Unassembled WGS sequence"/>
</dbReference>
<reference evidence="3" key="1">
    <citation type="submission" date="2016-10" db="EMBL/GenBank/DDBJ databases">
        <authorList>
            <person name="Varghese N."/>
            <person name="Submissions S."/>
        </authorList>
    </citation>
    <scope>NUCLEOTIDE SEQUENCE [LARGE SCALE GENOMIC DNA]</scope>
    <source>
        <strain evidence="3">KPR-1</strain>
    </source>
</reference>
<dbReference type="AlphaFoldDB" id="A0A1H4DWT7"/>
<proteinExistence type="predicted"/>
<feature type="region of interest" description="Disordered" evidence="1">
    <location>
        <begin position="1"/>
        <end position="247"/>
    </location>
</feature>
<name>A0A1H4DWT7_9ACTO</name>
<evidence type="ECO:0000313" key="3">
    <source>
        <dbReference type="Proteomes" id="UP000199288"/>
    </source>
</evidence>
<evidence type="ECO:0008006" key="4">
    <source>
        <dbReference type="Google" id="ProtNLM"/>
    </source>
</evidence>
<evidence type="ECO:0000256" key="1">
    <source>
        <dbReference type="SAM" id="MobiDB-lite"/>
    </source>
</evidence>
<evidence type="ECO:0000313" key="2">
    <source>
        <dbReference type="EMBL" id="SEA77066.1"/>
    </source>
</evidence>
<sequence length="468" mass="52871">MTEHDSSGRREDDGDRYNKPRYGKDGGREGYRKSSGSSYGNRDDRQGGYRKSFGDRDDRRGGGGGYRKSFGDRDDRRGGFRKDFGDRDDRRGGYGRDRDDRQSGYRKNYGDRDDRRGGFRKDFGDRDDRRGGYGWDRDDRRGGGGGYRKSFGDRDDRRGGYRKDFGDRDDRRGGGGYRKDFGDRDDRRGGGFRKDFGDRDGRRDDRREDRGGFREDRSGFRKDRDFERDRHQRDEAPINTKGDPELSEEITADMLDPAMRKHLQTLSKDNAELVARHLVMAGALVNDDPQAAHEHALAAQRHGGRVGIVREALAMTAYAVGAYNLALREIHALRRLTGTKAHVVIEADCERGMGRPERALDVIAEADRESLTDQFKVELALVESGARADLGEYEAGLAIIEDELSQPYDDELKARLYSVKADRLEELERGAEAEAARATALELDPEVLGEQGPGGESIDEEITLVEDE</sequence>
<keyword evidence="3" id="KW-1185">Reference proteome</keyword>
<feature type="compositionally biased region" description="Basic and acidic residues" evidence="1">
    <location>
        <begin position="150"/>
        <end position="236"/>
    </location>
</feature>
<feature type="region of interest" description="Disordered" evidence="1">
    <location>
        <begin position="446"/>
        <end position="468"/>
    </location>
</feature>